<dbReference type="Pfam" id="PF00367">
    <property type="entry name" value="PTS_EIIB"/>
    <property type="match status" value="1"/>
</dbReference>
<feature type="domain" description="PTS EIIB type-1" evidence="14">
    <location>
        <begin position="386"/>
        <end position="468"/>
    </location>
</feature>
<feature type="transmembrane region" description="Helical" evidence="12">
    <location>
        <begin position="138"/>
        <end position="159"/>
    </location>
</feature>
<dbReference type="InterPro" id="IPR001996">
    <property type="entry name" value="PTS_IIB_1"/>
</dbReference>
<evidence type="ECO:0000313" key="16">
    <source>
        <dbReference type="EMBL" id="MBD2861992.1"/>
    </source>
</evidence>
<dbReference type="InterPro" id="IPR018113">
    <property type="entry name" value="PTrfase_EIIB_Cys"/>
</dbReference>
<evidence type="ECO:0000256" key="11">
    <source>
        <dbReference type="PROSITE-ProRule" id="PRU00421"/>
    </source>
</evidence>
<dbReference type="InterPro" id="IPR013013">
    <property type="entry name" value="PTS_EIIC_1"/>
</dbReference>
<keyword evidence="9 12" id="KW-1133">Transmembrane helix</keyword>
<keyword evidence="7 12" id="KW-0812">Transmembrane</keyword>
<keyword evidence="5" id="KW-0808">Transferase</keyword>
<keyword evidence="3" id="KW-1003">Cell membrane</keyword>
<dbReference type="SUPFAM" id="SSF55604">
    <property type="entry name" value="Glucose permease domain IIB"/>
    <property type="match status" value="1"/>
</dbReference>
<feature type="domain" description="PTS EIIA type-1" evidence="13">
    <location>
        <begin position="487"/>
        <end position="591"/>
    </location>
</feature>
<dbReference type="PANTHER" id="PTHR30009:SF20">
    <property type="entry name" value="PTS SYSTEM GLUCOSE-SPECIFIC EIICB COMPONENT-RELATED"/>
    <property type="match status" value="1"/>
</dbReference>
<dbReference type="AlphaFoldDB" id="A0A927GZD9"/>
<dbReference type="EMBL" id="JACXJA010000007">
    <property type="protein sequence ID" value="MBD2861992.1"/>
    <property type="molecule type" value="Genomic_DNA"/>
</dbReference>
<dbReference type="PROSITE" id="PS51103">
    <property type="entry name" value="PTS_EIIC_TYPE_1"/>
    <property type="match status" value="1"/>
</dbReference>
<organism evidence="16 17">
    <name type="scientific">Paenibacillus oceani</name>
    <dbReference type="NCBI Taxonomy" id="2772510"/>
    <lineage>
        <taxon>Bacteria</taxon>
        <taxon>Bacillati</taxon>
        <taxon>Bacillota</taxon>
        <taxon>Bacilli</taxon>
        <taxon>Bacillales</taxon>
        <taxon>Paenibacillaceae</taxon>
        <taxon>Paenibacillus</taxon>
    </lineage>
</organism>
<dbReference type="InterPro" id="IPR036878">
    <property type="entry name" value="Glu_permease_IIB"/>
</dbReference>
<evidence type="ECO:0000256" key="12">
    <source>
        <dbReference type="SAM" id="Phobius"/>
    </source>
</evidence>
<evidence type="ECO:0000256" key="6">
    <source>
        <dbReference type="ARBA" id="ARBA00022683"/>
    </source>
</evidence>
<feature type="transmembrane region" description="Helical" evidence="12">
    <location>
        <begin position="288"/>
        <end position="313"/>
    </location>
</feature>
<evidence type="ECO:0000313" key="17">
    <source>
        <dbReference type="Proteomes" id="UP000639396"/>
    </source>
</evidence>
<dbReference type="PROSITE" id="PS51093">
    <property type="entry name" value="PTS_EIIA_TYPE_1"/>
    <property type="match status" value="1"/>
</dbReference>
<dbReference type="GO" id="GO:0090563">
    <property type="term" value="F:protein-phosphocysteine-sugar phosphotransferase activity"/>
    <property type="evidence" value="ECO:0007669"/>
    <property type="project" value="TreeGrafter"/>
</dbReference>
<keyword evidence="17" id="KW-1185">Reference proteome</keyword>
<evidence type="ECO:0000259" key="15">
    <source>
        <dbReference type="PROSITE" id="PS51103"/>
    </source>
</evidence>
<dbReference type="GO" id="GO:0016301">
    <property type="term" value="F:kinase activity"/>
    <property type="evidence" value="ECO:0007669"/>
    <property type="project" value="UniProtKB-KW"/>
</dbReference>
<dbReference type="PANTHER" id="PTHR30009">
    <property type="entry name" value="CYTOCHROME C-TYPE SYNTHESIS PROTEIN AND PTS TRANSMEMBRANE COMPONENT"/>
    <property type="match status" value="1"/>
</dbReference>
<dbReference type="Pfam" id="PF00358">
    <property type="entry name" value="PTS_EIIA_1"/>
    <property type="match status" value="1"/>
</dbReference>
<dbReference type="Proteomes" id="UP000639396">
    <property type="component" value="Unassembled WGS sequence"/>
</dbReference>
<accession>A0A927GZD9</accession>
<dbReference type="NCBIfam" id="TIGR00826">
    <property type="entry name" value="EIIB_glc"/>
    <property type="match status" value="1"/>
</dbReference>
<feature type="transmembrane region" description="Helical" evidence="12">
    <location>
        <begin position="74"/>
        <end position="92"/>
    </location>
</feature>
<dbReference type="GO" id="GO:0009401">
    <property type="term" value="P:phosphoenolpyruvate-dependent sugar phosphotransferase system"/>
    <property type="evidence" value="ECO:0007669"/>
    <property type="project" value="UniProtKB-KW"/>
</dbReference>
<dbReference type="Gene3D" id="2.70.70.10">
    <property type="entry name" value="Glucose Permease (Domain IIA)"/>
    <property type="match status" value="1"/>
</dbReference>
<feature type="active site" description="Phosphocysteine intermediate; for EIIB activity" evidence="11">
    <location>
        <position position="408"/>
    </location>
</feature>
<keyword evidence="10 12" id="KW-0472">Membrane</keyword>
<feature type="domain" description="PTS EIIC type-1" evidence="15">
    <location>
        <begin position="1"/>
        <end position="374"/>
    </location>
</feature>
<dbReference type="Gene3D" id="3.30.1360.60">
    <property type="entry name" value="Glucose permease domain IIB"/>
    <property type="match status" value="1"/>
</dbReference>
<keyword evidence="4" id="KW-0762">Sugar transport</keyword>
<protein>
    <submittedName>
        <fullName evidence="16">PTS transporter subunit EIIC</fullName>
    </submittedName>
</protein>
<gene>
    <name evidence="16" type="ORF">IDH45_08370</name>
</gene>
<dbReference type="NCBIfam" id="TIGR00830">
    <property type="entry name" value="PTBA"/>
    <property type="match status" value="1"/>
</dbReference>
<keyword evidence="8" id="KW-0418">Kinase</keyword>
<evidence type="ECO:0000259" key="14">
    <source>
        <dbReference type="PROSITE" id="PS51098"/>
    </source>
</evidence>
<feature type="transmembrane region" description="Helical" evidence="12">
    <location>
        <begin position="171"/>
        <end position="190"/>
    </location>
</feature>
<evidence type="ECO:0000256" key="9">
    <source>
        <dbReference type="ARBA" id="ARBA00022989"/>
    </source>
</evidence>
<dbReference type="SUPFAM" id="SSF51261">
    <property type="entry name" value="Duplicated hybrid motif"/>
    <property type="match status" value="1"/>
</dbReference>
<evidence type="ECO:0000256" key="3">
    <source>
        <dbReference type="ARBA" id="ARBA00022475"/>
    </source>
</evidence>
<name>A0A927GZD9_9BACL</name>
<dbReference type="FunFam" id="2.70.70.10:FF:000001">
    <property type="entry name" value="PTS system glucose-specific IIA component"/>
    <property type="match status" value="1"/>
</dbReference>
<dbReference type="PROSITE" id="PS01035">
    <property type="entry name" value="PTS_EIIB_TYPE_1_CYS"/>
    <property type="match status" value="1"/>
</dbReference>
<dbReference type="RefSeq" id="WP_190926460.1">
    <property type="nucleotide sequence ID" value="NZ_JACXJA010000007.1"/>
</dbReference>
<comment type="subcellular location">
    <subcellularLocation>
        <location evidence="1">Cell membrane</location>
        <topology evidence="1">Multi-pass membrane protein</topology>
    </subcellularLocation>
</comment>
<dbReference type="InterPro" id="IPR011055">
    <property type="entry name" value="Dup_hybrid_motif"/>
</dbReference>
<keyword evidence="2" id="KW-0813">Transport</keyword>
<dbReference type="CDD" id="cd00212">
    <property type="entry name" value="PTS_IIB_glc"/>
    <property type="match status" value="1"/>
</dbReference>
<dbReference type="InterPro" id="IPR050429">
    <property type="entry name" value="PTS_Glucose_EIICBA"/>
</dbReference>
<dbReference type="Pfam" id="PF02378">
    <property type="entry name" value="PTS_EIIC"/>
    <property type="match status" value="1"/>
</dbReference>
<keyword evidence="6" id="KW-0598">Phosphotransferase system</keyword>
<evidence type="ECO:0000256" key="4">
    <source>
        <dbReference type="ARBA" id="ARBA00022597"/>
    </source>
</evidence>
<evidence type="ECO:0000256" key="7">
    <source>
        <dbReference type="ARBA" id="ARBA00022692"/>
    </source>
</evidence>
<feature type="transmembrane region" description="Helical" evidence="12">
    <location>
        <begin position="99"/>
        <end position="118"/>
    </location>
</feature>
<evidence type="ECO:0000256" key="1">
    <source>
        <dbReference type="ARBA" id="ARBA00004651"/>
    </source>
</evidence>
<evidence type="ECO:0000259" key="13">
    <source>
        <dbReference type="PROSITE" id="PS51093"/>
    </source>
</evidence>
<evidence type="ECO:0000256" key="2">
    <source>
        <dbReference type="ARBA" id="ARBA00022448"/>
    </source>
</evidence>
<comment type="caution">
    <text evidence="16">The sequence shown here is derived from an EMBL/GenBank/DDBJ whole genome shotgun (WGS) entry which is preliminary data.</text>
</comment>
<evidence type="ECO:0000256" key="5">
    <source>
        <dbReference type="ARBA" id="ARBA00022679"/>
    </source>
</evidence>
<dbReference type="GO" id="GO:0008982">
    <property type="term" value="F:protein-N(PI)-phosphohistidine-sugar phosphotransferase activity"/>
    <property type="evidence" value="ECO:0007669"/>
    <property type="project" value="InterPro"/>
</dbReference>
<feature type="transmembrane region" description="Helical" evidence="12">
    <location>
        <begin position="14"/>
        <end position="34"/>
    </location>
</feature>
<dbReference type="GO" id="GO:0005886">
    <property type="term" value="C:plasma membrane"/>
    <property type="evidence" value="ECO:0007669"/>
    <property type="project" value="UniProtKB-SubCell"/>
</dbReference>
<feature type="transmembrane region" description="Helical" evidence="12">
    <location>
        <begin position="340"/>
        <end position="358"/>
    </location>
</feature>
<dbReference type="InterPro" id="IPR003352">
    <property type="entry name" value="PTS_EIIC"/>
</dbReference>
<dbReference type="PROSITE" id="PS51098">
    <property type="entry name" value="PTS_EIIB_TYPE_1"/>
    <property type="match status" value="1"/>
</dbReference>
<sequence>MNWMGNLQQFGRSLMIPMIALPAAAILLFLGNLPWEWIGIERFGELLSFTGNSIFAYLPFLFSIGVALGLTQNAGIAGIAALLGYFIFFALTKYYMGTFFELGVAGGVMIGLLAALSYHRFKSIKLPEYIQFFGGPRFVPLFMSFASIVFSAVVIQLGPTVKLILDRLGEWILTHGAAGTFVYGVAYRLLVPSGLHHILNNVVWFQIGPYMRDDGHVVYGDLPRFFAGDPEAGIFMAGLYPIMMFALPAVAFAIIHEAREDLKPKVKATFLTAALTSFLTGVTEPIEFAFLFVAPYLFVVHALLSGAAMWLAYELDIHHGFSFSAGAIDFVINEHLATNGLLLIPIGLLFAGIYYFLFRWAIRKFQLPTPGREEGSSLEEWAGDVRYRAPLILQALGGKNNVNEIEACITRLRLTLGNDKLLDINALKHLGAAGVIHLGGGNVQVVFGTFSELIREEIVKVLHKEIRQVHFHAPVQGNMIPIEEVPDAIFAQKLVGNGVAFYPERGELLSPVTGKVVHIYPTMHAIGLRTEEGLEVLLHIGIDTSHLQGKLFQAVVKEGDDVTVGQLLIRFDLQKIKKHAKSLATPMVITNPNIVKSWAFAPFKHVKKGQASVMSVVMKDAGDPQDAKLSGGDASNG</sequence>
<proteinExistence type="predicted"/>
<reference evidence="16" key="1">
    <citation type="submission" date="2020-09" db="EMBL/GenBank/DDBJ databases">
        <title>A novel bacterium of genus Paenibacillus, isolated from South China Sea.</title>
        <authorList>
            <person name="Huang H."/>
            <person name="Mo K."/>
            <person name="Hu Y."/>
        </authorList>
    </citation>
    <scope>NUCLEOTIDE SEQUENCE</scope>
    <source>
        <strain evidence="16">IB182363</strain>
    </source>
</reference>
<evidence type="ECO:0000256" key="8">
    <source>
        <dbReference type="ARBA" id="ARBA00022777"/>
    </source>
</evidence>
<dbReference type="InterPro" id="IPR001127">
    <property type="entry name" value="PTS_EIIA_1_perm"/>
</dbReference>
<evidence type="ECO:0000256" key="10">
    <source>
        <dbReference type="ARBA" id="ARBA00023136"/>
    </source>
</evidence>
<feature type="transmembrane region" description="Helical" evidence="12">
    <location>
        <begin position="232"/>
        <end position="255"/>
    </location>
</feature>